<name>A0A7S2UAY3_9STRA</name>
<dbReference type="PANTHER" id="PTHR10516:SF443">
    <property type="entry name" value="FK506-BINDING PROTEIN 59-RELATED"/>
    <property type="match status" value="1"/>
</dbReference>
<evidence type="ECO:0000256" key="4">
    <source>
        <dbReference type="ARBA" id="ARBA00023235"/>
    </source>
</evidence>
<evidence type="ECO:0000256" key="2">
    <source>
        <dbReference type="ARBA" id="ARBA00013194"/>
    </source>
</evidence>
<proteinExistence type="predicted"/>
<sequence>MQALALSCAMILHGVAGFTIFPAATRNSYHNKLATHHEMSPCEEEWIPLCDNGAVKKKILEEGSGDALAQPGSEVEVDYVGTLGEQDWSVEDVVECWLKNQQGLDAVAPAFLSSGVDGTMLMDSSIFTDEFVTNELCVSNKIQCKKLIMASKRLAKQQQDFPVGTEFDSSAERGPYKFTLGKGKSIQAYELCVPTMKYGERSLLLCRSDYAYGAEGFRRKTGEVIVPPFATLCFDIKLLKC</sequence>
<dbReference type="SUPFAM" id="SSF47769">
    <property type="entry name" value="SAM/Pointed domain"/>
    <property type="match status" value="1"/>
</dbReference>
<evidence type="ECO:0000313" key="8">
    <source>
        <dbReference type="EMBL" id="CAD9814095.1"/>
    </source>
</evidence>
<dbReference type="PANTHER" id="PTHR10516">
    <property type="entry name" value="PEPTIDYL-PROLYL CIS-TRANS ISOMERASE"/>
    <property type="match status" value="1"/>
</dbReference>
<evidence type="ECO:0000256" key="1">
    <source>
        <dbReference type="ARBA" id="ARBA00000971"/>
    </source>
</evidence>
<dbReference type="EC" id="5.2.1.8" evidence="2 5"/>
<dbReference type="AlphaFoldDB" id="A0A7S2UAY3"/>
<keyword evidence="4 5" id="KW-0413">Isomerase</keyword>
<evidence type="ECO:0000256" key="6">
    <source>
        <dbReference type="SAM" id="SignalP"/>
    </source>
</evidence>
<dbReference type="Gene3D" id="1.10.150.50">
    <property type="entry name" value="Transcription Factor, Ets-1"/>
    <property type="match status" value="1"/>
</dbReference>
<dbReference type="Pfam" id="PF00254">
    <property type="entry name" value="FKBP_C"/>
    <property type="match status" value="1"/>
</dbReference>
<reference evidence="8" key="1">
    <citation type="submission" date="2021-01" db="EMBL/GenBank/DDBJ databases">
        <authorList>
            <person name="Corre E."/>
            <person name="Pelletier E."/>
            <person name="Niang G."/>
            <person name="Scheremetjew M."/>
            <person name="Finn R."/>
            <person name="Kale V."/>
            <person name="Holt S."/>
            <person name="Cochrane G."/>
            <person name="Meng A."/>
            <person name="Brown T."/>
            <person name="Cohen L."/>
        </authorList>
    </citation>
    <scope>NUCLEOTIDE SEQUENCE</scope>
    <source>
        <strain evidence="8">CCMP2084</strain>
    </source>
</reference>
<evidence type="ECO:0000256" key="3">
    <source>
        <dbReference type="ARBA" id="ARBA00023110"/>
    </source>
</evidence>
<dbReference type="GO" id="GO:0003755">
    <property type="term" value="F:peptidyl-prolyl cis-trans isomerase activity"/>
    <property type="evidence" value="ECO:0007669"/>
    <property type="project" value="UniProtKB-KW"/>
</dbReference>
<keyword evidence="3 5" id="KW-0697">Rotamase</keyword>
<dbReference type="Gene3D" id="3.10.50.40">
    <property type="match status" value="1"/>
</dbReference>
<evidence type="ECO:0000259" key="7">
    <source>
        <dbReference type="PROSITE" id="PS50059"/>
    </source>
</evidence>
<feature type="signal peptide" evidence="6">
    <location>
        <begin position="1"/>
        <end position="17"/>
    </location>
</feature>
<dbReference type="GO" id="GO:0005737">
    <property type="term" value="C:cytoplasm"/>
    <property type="evidence" value="ECO:0007669"/>
    <property type="project" value="TreeGrafter"/>
</dbReference>
<dbReference type="SUPFAM" id="SSF54534">
    <property type="entry name" value="FKBP-like"/>
    <property type="match status" value="1"/>
</dbReference>
<protein>
    <recommendedName>
        <fullName evidence="2 5">peptidylprolyl isomerase</fullName>
        <ecNumber evidence="2 5">5.2.1.8</ecNumber>
    </recommendedName>
</protein>
<evidence type="ECO:0000256" key="5">
    <source>
        <dbReference type="PROSITE-ProRule" id="PRU00277"/>
    </source>
</evidence>
<gene>
    <name evidence="8" type="ORF">ASEP1449_LOCUS5920</name>
</gene>
<dbReference type="InterPro" id="IPR001179">
    <property type="entry name" value="PPIase_FKBP_dom"/>
</dbReference>
<dbReference type="InterPro" id="IPR050689">
    <property type="entry name" value="FKBP-type_PPIase"/>
</dbReference>
<organism evidence="8">
    <name type="scientific">Attheya septentrionalis</name>
    <dbReference type="NCBI Taxonomy" id="420275"/>
    <lineage>
        <taxon>Eukaryota</taxon>
        <taxon>Sar</taxon>
        <taxon>Stramenopiles</taxon>
        <taxon>Ochrophyta</taxon>
        <taxon>Bacillariophyta</taxon>
        <taxon>Coscinodiscophyceae</taxon>
        <taxon>Chaetocerotophycidae</taxon>
        <taxon>Chaetocerotales</taxon>
        <taxon>Attheyaceae</taxon>
        <taxon>Attheya</taxon>
    </lineage>
</organism>
<feature type="domain" description="PPIase FKBP-type" evidence="7">
    <location>
        <begin position="159"/>
        <end position="241"/>
    </location>
</feature>
<dbReference type="InterPro" id="IPR046357">
    <property type="entry name" value="PPIase_dom_sf"/>
</dbReference>
<dbReference type="PROSITE" id="PS50059">
    <property type="entry name" value="FKBP_PPIASE"/>
    <property type="match status" value="1"/>
</dbReference>
<feature type="chain" id="PRO_5030723716" description="peptidylprolyl isomerase" evidence="6">
    <location>
        <begin position="18"/>
        <end position="241"/>
    </location>
</feature>
<accession>A0A7S2UAY3</accession>
<comment type="catalytic activity">
    <reaction evidence="1 5">
        <text>[protein]-peptidylproline (omega=180) = [protein]-peptidylproline (omega=0)</text>
        <dbReference type="Rhea" id="RHEA:16237"/>
        <dbReference type="Rhea" id="RHEA-COMP:10747"/>
        <dbReference type="Rhea" id="RHEA-COMP:10748"/>
        <dbReference type="ChEBI" id="CHEBI:83833"/>
        <dbReference type="ChEBI" id="CHEBI:83834"/>
        <dbReference type="EC" id="5.2.1.8"/>
    </reaction>
</comment>
<keyword evidence="6" id="KW-0732">Signal</keyword>
<dbReference type="EMBL" id="HBHQ01008801">
    <property type="protein sequence ID" value="CAD9814095.1"/>
    <property type="molecule type" value="Transcribed_RNA"/>
</dbReference>
<dbReference type="InterPro" id="IPR013761">
    <property type="entry name" value="SAM/pointed_sf"/>
</dbReference>